<sequence length="395" mass="43796">MKPSLLLFATLLFASVFAATIQTDKNSFFNNETIKITGVSDQSTTLFATLNGKIIFERPVSPGNYAVTYPIDYLDPVGDWVIALENASPSIITVRPTSESATLILTFTSPSPGRYKRTQTISFSVQVTKNNQPVSAATVAVWDPNGNRMVLNEKENGNYRLDYMIPENAPLGRWGILATARASTRQGEFGGTAPHTLEIEAASIMILPTQPLFPNYNVGDTLEIEIAPKYPDQKPVQNPRINATLGGQSIELKTQTANTYAAKILLGVEHAGTQAIEITVVDDYNNTGTLSQSILVAGQNQFLISQYGAIVFVIAILFLIALHFVLSSKKQQNKRNALLEEKKQLQKQQASLEQKYFKEQSIDETIFERQSNYISRKKASIEQQITQLKNEKKKE</sequence>
<gene>
    <name evidence="3" type="ORF">J4215_00475</name>
</gene>
<dbReference type="AlphaFoldDB" id="A0A8T4L3A9"/>
<dbReference type="Gene3D" id="2.60.40.1930">
    <property type="match status" value="1"/>
</dbReference>
<keyword evidence="2" id="KW-0472">Membrane</keyword>
<feature type="coiled-coil region" evidence="1">
    <location>
        <begin position="328"/>
        <end position="355"/>
    </location>
</feature>
<reference evidence="3" key="1">
    <citation type="submission" date="2021-03" db="EMBL/GenBank/DDBJ databases">
        <authorList>
            <person name="Jaffe A."/>
        </authorList>
    </citation>
    <scope>NUCLEOTIDE SEQUENCE</scope>
    <source>
        <strain evidence="3">RIFCSPLOWO2_01_FULL_AR10_48_17</strain>
    </source>
</reference>
<reference evidence="3" key="2">
    <citation type="submission" date="2021-05" db="EMBL/GenBank/DDBJ databases">
        <title>Protein family content uncovers lineage relationships and bacterial pathway maintenance mechanisms in DPANN archaea.</title>
        <authorList>
            <person name="Castelle C.J."/>
            <person name="Meheust R."/>
            <person name="Jaffe A.L."/>
            <person name="Seitz K."/>
            <person name="Gong X."/>
            <person name="Baker B.J."/>
            <person name="Banfield J.F."/>
        </authorList>
    </citation>
    <scope>NUCLEOTIDE SEQUENCE</scope>
    <source>
        <strain evidence="3">RIFCSPLOWO2_01_FULL_AR10_48_17</strain>
    </source>
</reference>
<organism evidence="3 4">
    <name type="scientific">Candidatus Iainarchaeum sp</name>
    <dbReference type="NCBI Taxonomy" id="3101447"/>
    <lineage>
        <taxon>Archaea</taxon>
        <taxon>Candidatus Iainarchaeota</taxon>
        <taxon>Candidatus Iainarchaeia</taxon>
        <taxon>Candidatus Iainarchaeales</taxon>
        <taxon>Candidatus Iainarchaeaceae</taxon>
        <taxon>Candidatus Iainarchaeum</taxon>
    </lineage>
</organism>
<name>A0A8T4L3A9_9ARCH</name>
<feature type="transmembrane region" description="Helical" evidence="2">
    <location>
        <begin position="307"/>
        <end position="326"/>
    </location>
</feature>
<dbReference type="Proteomes" id="UP000675968">
    <property type="component" value="Unassembled WGS sequence"/>
</dbReference>
<accession>A0A8T4L3A9</accession>
<comment type="caution">
    <text evidence="3">The sequence shown here is derived from an EMBL/GenBank/DDBJ whole genome shotgun (WGS) entry which is preliminary data.</text>
</comment>
<dbReference type="EMBL" id="JAGVWC010000005">
    <property type="protein sequence ID" value="MBS3061037.1"/>
    <property type="molecule type" value="Genomic_DNA"/>
</dbReference>
<evidence type="ECO:0000256" key="1">
    <source>
        <dbReference type="SAM" id="Coils"/>
    </source>
</evidence>
<protein>
    <submittedName>
        <fullName evidence="3">Uncharacterized protein</fullName>
    </submittedName>
</protein>
<keyword evidence="1" id="KW-0175">Coiled coil</keyword>
<evidence type="ECO:0000256" key="2">
    <source>
        <dbReference type="SAM" id="Phobius"/>
    </source>
</evidence>
<keyword evidence="2" id="KW-1133">Transmembrane helix</keyword>
<evidence type="ECO:0000313" key="3">
    <source>
        <dbReference type="EMBL" id="MBS3061037.1"/>
    </source>
</evidence>
<evidence type="ECO:0000313" key="4">
    <source>
        <dbReference type="Proteomes" id="UP000675968"/>
    </source>
</evidence>
<keyword evidence="2" id="KW-0812">Transmembrane</keyword>
<proteinExistence type="predicted"/>